<reference evidence="2 3" key="1">
    <citation type="submission" date="2024-02" db="EMBL/GenBank/DDBJ databases">
        <title>Chromosome-scale genome assembly of the rough periwinkle Littorina saxatilis.</title>
        <authorList>
            <person name="De Jode A."/>
            <person name="Faria R."/>
            <person name="Formenti G."/>
            <person name="Sims Y."/>
            <person name="Smith T.P."/>
            <person name="Tracey A."/>
            <person name="Wood J.M.D."/>
            <person name="Zagrodzka Z.B."/>
            <person name="Johannesson K."/>
            <person name="Butlin R.K."/>
            <person name="Leder E.H."/>
        </authorList>
    </citation>
    <scope>NUCLEOTIDE SEQUENCE [LARGE SCALE GENOMIC DNA]</scope>
    <source>
        <strain evidence="2">Snail1</strain>
        <tissue evidence="2">Muscle</tissue>
    </source>
</reference>
<proteinExistence type="predicted"/>
<evidence type="ECO:0000313" key="3">
    <source>
        <dbReference type="Proteomes" id="UP001374579"/>
    </source>
</evidence>
<feature type="compositionally biased region" description="Low complexity" evidence="1">
    <location>
        <begin position="330"/>
        <end position="348"/>
    </location>
</feature>
<feature type="compositionally biased region" description="Basic and acidic residues" evidence="1">
    <location>
        <begin position="538"/>
        <end position="554"/>
    </location>
</feature>
<feature type="region of interest" description="Disordered" evidence="1">
    <location>
        <begin position="701"/>
        <end position="728"/>
    </location>
</feature>
<feature type="compositionally biased region" description="Basic and acidic residues" evidence="1">
    <location>
        <begin position="1177"/>
        <end position="1192"/>
    </location>
</feature>
<protein>
    <submittedName>
        <fullName evidence="2">Uncharacterized protein</fullName>
    </submittedName>
</protein>
<feature type="compositionally biased region" description="Polar residues" evidence="1">
    <location>
        <begin position="921"/>
        <end position="931"/>
    </location>
</feature>
<feature type="compositionally biased region" description="Basic and acidic residues" evidence="1">
    <location>
        <begin position="266"/>
        <end position="281"/>
    </location>
</feature>
<feature type="compositionally biased region" description="Polar residues" evidence="1">
    <location>
        <begin position="1122"/>
        <end position="1159"/>
    </location>
</feature>
<feature type="region of interest" description="Disordered" evidence="1">
    <location>
        <begin position="536"/>
        <end position="581"/>
    </location>
</feature>
<feature type="region of interest" description="Disordered" evidence="1">
    <location>
        <begin position="460"/>
        <end position="524"/>
    </location>
</feature>
<evidence type="ECO:0000313" key="2">
    <source>
        <dbReference type="EMBL" id="KAK7112516.1"/>
    </source>
</evidence>
<feature type="compositionally biased region" description="Polar residues" evidence="1">
    <location>
        <begin position="236"/>
        <end position="250"/>
    </location>
</feature>
<dbReference type="Proteomes" id="UP001374579">
    <property type="component" value="Unassembled WGS sequence"/>
</dbReference>
<feature type="compositionally biased region" description="Polar residues" evidence="1">
    <location>
        <begin position="1087"/>
        <end position="1102"/>
    </location>
</feature>
<feature type="region of interest" description="Disordered" evidence="1">
    <location>
        <begin position="1077"/>
        <end position="1204"/>
    </location>
</feature>
<feature type="region of interest" description="Disordered" evidence="1">
    <location>
        <begin position="395"/>
        <end position="417"/>
    </location>
</feature>
<gene>
    <name evidence="2" type="ORF">V1264_011964</name>
</gene>
<feature type="compositionally biased region" description="Acidic residues" evidence="1">
    <location>
        <begin position="719"/>
        <end position="728"/>
    </location>
</feature>
<feature type="region of interest" description="Disordered" evidence="1">
    <location>
        <begin position="1271"/>
        <end position="1316"/>
    </location>
</feature>
<name>A0AAN9GLN3_9CAEN</name>
<feature type="compositionally biased region" description="Polar residues" evidence="1">
    <location>
        <begin position="1167"/>
        <end position="1176"/>
    </location>
</feature>
<dbReference type="EMBL" id="JBAMIC010000002">
    <property type="protein sequence ID" value="KAK7112516.1"/>
    <property type="molecule type" value="Genomic_DNA"/>
</dbReference>
<feature type="region of interest" description="Disordered" evidence="1">
    <location>
        <begin position="782"/>
        <end position="802"/>
    </location>
</feature>
<feature type="region of interest" description="Disordered" evidence="1">
    <location>
        <begin position="233"/>
        <end position="355"/>
    </location>
</feature>
<sequence>MLETCRRALTAQSLRVQRVDLDVPYLPNKHEDFDQDAYTEDKAKWFQPKCSLGYQHPSVVLVERIVDKEKCVVDKVKKPKTQTGERSGAGKGAGLKAGLLSEADKTASPGVIRRLELSTGSFFEFLFSDRWEEGCLLRVLKGQLLDDVLYALTKLEKYHNVISYVTMAYIYNQDRSLQPCIKGRGDGQRTKSINNDTTKMRKVMLEFDVFYPQEGLEIDKDTLAMADELEKAAPLEQQTLSPSGSELSPENEQRSRRGSSRPLSARVDKGDSMSVKEEKYDVSASTIPEVEVLETSGTKEDEADDLPMKDVSSCTEVPTDKPADTPSKVSSESSSAETSTSQLSLETAPAGVDSEGTGVSCMDAVETVNGKNTHISVTTAPAFVKTKRHLKAGSVSVGGRHESHHIHGEKGRNSPLNRKISTGAPTMLGNAIPGVVKTQNPAGMRRVSFGGARVTVKAGGESNISSRPRKSSFYVGTSTDFPPPYTPPDVNKAVRDAKTDWPSDVNRKAYEAAGDTRDSGRVSGAQQMDNIQMLSASHSEDRESHLSKDPKVDGGDNGDTSTHQPAQNGKSSDRDKPPVKCNIRGLLQPRLPHVSCLTSYHMVREPFMQRRDRQQLVFPSIVPPTSAPKADATGPAWNDLWTDDLYLGPREEDGGVELVACEPILEQYQVFTEEDCVSQKSPFSKQRKDIIALIKKEEARMEKKTPVKKGPSKKKKEQDDDDDSSDVEVDDLKCVSWIDPAREEQQRADINLMKSELVATETRHGMKQVGIKTRLKRKLNSRKLMRKQQSKQPMQEPELGVESNMVASDPKAVVFSDGSSKLTATGRKPMPVNPYFRSAEASLASLNIIKRWKKCPGLDEFYYYLQGMGEEEVSSLLWQQSKSKGARGWSVELDCEDTTSSTSSDTQIVTKENSELEGNAERSNNASTTGKDQAANKVEIKETRMTTPTCRPPSYPRQDKTMSEMRPRSGLAITPSGTHLLNERQEQLVREYGWQISKLDPWHISVRFATSNIGLQNDLLWRRERMYKLLRERKLIIKLNQGRVLSFTHKVEKKGTSSKPRLGMQEQLRDNVPKLASMRSKPKDTETFLSSNSRMAAKTVTTELRPRKSSLKKAVVDDDGRVTSTKGEGNNAGENNQSDISGLDNAQNTQRGNTASSVASRKMEGSPPSSTYPSKMNNKDGKVFHNTPEREPNGLSQGLGSRKQMSIPCNDIAPFVNDSMIPNDIGEEDLARLMLLNKNFDLQKLKSTYSVEQFFANREDAVKKYKELMKRYQHPKTKKPPKATTKSPKQKKDKLPANEPDFTETVKEEEEEEAPSPMIIGKMKHFEFLQNKDHNIIPNAMNRLARPHKINLTRPDELLDYLLLAMQMFVVRKERATTAHPFRSQLSITFTRWPSEDERLDAPVLPMGKKPQLVTAACQALLTETG</sequence>
<feature type="compositionally biased region" description="Basic and acidic residues" evidence="1">
    <location>
        <begin position="492"/>
        <end position="520"/>
    </location>
</feature>
<feature type="compositionally biased region" description="Basic and acidic residues" evidence="1">
    <location>
        <begin position="399"/>
        <end position="412"/>
    </location>
</feature>
<organism evidence="2 3">
    <name type="scientific">Littorina saxatilis</name>
    <dbReference type="NCBI Taxonomy" id="31220"/>
    <lineage>
        <taxon>Eukaryota</taxon>
        <taxon>Metazoa</taxon>
        <taxon>Spiralia</taxon>
        <taxon>Lophotrochozoa</taxon>
        <taxon>Mollusca</taxon>
        <taxon>Gastropoda</taxon>
        <taxon>Caenogastropoda</taxon>
        <taxon>Littorinimorpha</taxon>
        <taxon>Littorinoidea</taxon>
        <taxon>Littorinidae</taxon>
        <taxon>Littorina</taxon>
    </lineage>
</organism>
<keyword evidence="3" id="KW-1185">Reference proteome</keyword>
<comment type="caution">
    <text evidence="2">The sequence shown here is derived from an EMBL/GenBank/DDBJ whole genome shotgun (WGS) entry which is preliminary data.</text>
</comment>
<evidence type="ECO:0000256" key="1">
    <source>
        <dbReference type="SAM" id="MobiDB-lite"/>
    </source>
</evidence>
<feature type="compositionally biased region" description="Basic residues" evidence="1">
    <location>
        <begin position="1271"/>
        <end position="1281"/>
    </location>
</feature>
<feature type="region of interest" description="Disordered" evidence="1">
    <location>
        <begin position="894"/>
        <end position="964"/>
    </location>
</feature>
<feature type="compositionally biased region" description="Polar residues" evidence="1">
    <location>
        <begin position="558"/>
        <end position="570"/>
    </location>
</feature>
<feature type="compositionally biased region" description="Basic residues" evidence="1">
    <location>
        <begin position="706"/>
        <end position="715"/>
    </location>
</feature>
<accession>A0AAN9GLN3</accession>